<dbReference type="AlphaFoldDB" id="A0A3E1Y1V8"/>
<name>A0A3E1Y1V8_9BACT</name>
<organism evidence="1 2">
    <name type="scientific">Chitinophaga silvatica</name>
    <dbReference type="NCBI Taxonomy" id="2282649"/>
    <lineage>
        <taxon>Bacteria</taxon>
        <taxon>Pseudomonadati</taxon>
        <taxon>Bacteroidota</taxon>
        <taxon>Chitinophagia</taxon>
        <taxon>Chitinophagales</taxon>
        <taxon>Chitinophagaceae</taxon>
        <taxon>Chitinophaga</taxon>
    </lineage>
</organism>
<evidence type="ECO:0000313" key="1">
    <source>
        <dbReference type="EMBL" id="RFS18651.1"/>
    </source>
</evidence>
<dbReference type="Proteomes" id="UP000260644">
    <property type="component" value="Unassembled WGS sequence"/>
</dbReference>
<protein>
    <submittedName>
        <fullName evidence="1">Uncharacterized protein</fullName>
    </submittedName>
</protein>
<dbReference type="EMBL" id="QPMM01000022">
    <property type="protein sequence ID" value="RFS18651.1"/>
    <property type="molecule type" value="Genomic_DNA"/>
</dbReference>
<dbReference type="RefSeq" id="WP_116979058.1">
    <property type="nucleotide sequence ID" value="NZ_QPMM01000022.1"/>
</dbReference>
<reference evidence="1 2" key="1">
    <citation type="submission" date="2018-07" db="EMBL/GenBank/DDBJ databases">
        <title>Chitinophaga K2CV101002-2 sp. nov., isolated from a monsoon evergreen broad-leaved forest soil.</title>
        <authorList>
            <person name="Lv Y."/>
        </authorList>
    </citation>
    <scope>NUCLEOTIDE SEQUENCE [LARGE SCALE GENOMIC DNA]</scope>
    <source>
        <strain evidence="1 2">GDMCC 1.1288</strain>
    </source>
</reference>
<comment type="caution">
    <text evidence="1">The sequence shown here is derived from an EMBL/GenBank/DDBJ whole genome shotgun (WGS) entry which is preliminary data.</text>
</comment>
<accession>A0A3E1Y1V8</accession>
<evidence type="ECO:0000313" key="2">
    <source>
        <dbReference type="Proteomes" id="UP000260644"/>
    </source>
</evidence>
<proteinExistence type="predicted"/>
<gene>
    <name evidence="1" type="ORF">DVR12_27450</name>
</gene>
<sequence>MLQFFLFHQLLDDLPKTLDGLNELRQEIKDSTTANNGKIKPEHVELLQKIKTQEKAIGERNKQKRKK</sequence>
<keyword evidence="2" id="KW-1185">Reference proteome</keyword>